<keyword evidence="2" id="KW-1133">Transmembrane helix</keyword>
<dbReference type="OrthoDB" id="8665797at2759"/>
<keyword evidence="4" id="KW-1185">Reference proteome</keyword>
<dbReference type="AlphaFoldDB" id="A0A8T3DIJ4"/>
<feature type="transmembrane region" description="Helical" evidence="2">
    <location>
        <begin position="32"/>
        <end position="50"/>
    </location>
</feature>
<feature type="region of interest" description="Disordered" evidence="1">
    <location>
        <begin position="68"/>
        <end position="99"/>
    </location>
</feature>
<keyword evidence="2" id="KW-0472">Membrane</keyword>
<sequence>MLSRLPKLTPGYIRYLQTASVQKPADRMADFGMSRLAVLLGVLGVVVSGYSSRQLTLHHKPSARILQWGRPLPGTTGGREDPQNQARRCRGAIHRDAIV</sequence>
<protein>
    <submittedName>
        <fullName evidence="3">Uncharacterized protein</fullName>
    </submittedName>
</protein>
<dbReference type="EMBL" id="JAERUA010000009">
    <property type="protein sequence ID" value="KAI1895880.1"/>
    <property type="molecule type" value="Genomic_DNA"/>
</dbReference>
<evidence type="ECO:0000313" key="3">
    <source>
        <dbReference type="EMBL" id="KAI1895880.1"/>
    </source>
</evidence>
<reference evidence="3" key="1">
    <citation type="submission" date="2021-01" db="EMBL/GenBank/DDBJ databases">
        <authorList>
            <person name="Zahm M."/>
            <person name="Roques C."/>
            <person name="Cabau C."/>
            <person name="Klopp C."/>
            <person name="Donnadieu C."/>
            <person name="Jouanno E."/>
            <person name="Lampietro C."/>
            <person name="Louis A."/>
            <person name="Herpin A."/>
            <person name="Echchiki A."/>
            <person name="Berthelot C."/>
            <person name="Parey E."/>
            <person name="Roest-Crollius H."/>
            <person name="Braasch I."/>
            <person name="Postlethwait J."/>
            <person name="Bobe J."/>
            <person name="Montfort J."/>
            <person name="Bouchez O."/>
            <person name="Begum T."/>
            <person name="Mejri S."/>
            <person name="Adams A."/>
            <person name="Chen W.-J."/>
            <person name="Guiguen Y."/>
        </authorList>
    </citation>
    <scope>NUCLEOTIDE SEQUENCE</scope>
    <source>
        <tissue evidence="3">Blood</tissue>
    </source>
</reference>
<organism evidence="3 4">
    <name type="scientific">Albula goreensis</name>
    <dbReference type="NCBI Taxonomy" id="1534307"/>
    <lineage>
        <taxon>Eukaryota</taxon>
        <taxon>Metazoa</taxon>
        <taxon>Chordata</taxon>
        <taxon>Craniata</taxon>
        <taxon>Vertebrata</taxon>
        <taxon>Euteleostomi</taxon>
        <taxon>Actinopterygii</taxon>
        <taxon>Neopterygii</taxon>
        <taxon>Teleostei</taxon>
        <taxon>Albuliformes</taxon>
        <taxon>Albulidae</taxon>
        <taxon>Albula</taxon>
    </lineage>
</organism>
<dbReference type="Proteomes" id="UP000829720">
    <property type="component" value="Unassembled WGS sequence"/>
</dbReference>
<comment type="caution">
    <text evidence="3">The sequence shown here is derived from an EMBL/GenBank/DDBJ whole genome shotgun (WGS) entry which is preliminary data.</text>
</comment>
<evidence type="ECO:0000256" key="2">
    <source>
        <dbReference type="SAM" id="Phobius"/>
    </source>
</evidence>
<gene>
    <name evidence="3" type="ORF">AGOR_G00111310</name>
</gene>
<name>A0A8T3DIJ4_9TELE</name>
<accession>A0A8T3DIJ4</accession>
<evidence type="ECO:0000313" key="4">
    <source>
        <dbReference type="Proteomes" id="UP000829720"/>
    </source>
</evidence>
<keyword evidence="2" id="KW-0812">Transmembrane</keyword>
<evidence type="ECO:0000256" key="1">
    <source>
        <dbReference type="SAM" id="MobiDB-lite"/>
    </source>
</evidence>
<proteinExistence type="predicted"/>